<accession>A0A367GNB2</accession>
<name>A0A367GNB2_9SPHI</name>
<sequence length="160" mass="18023">MKATTIRLVTEINAPIGRVFDLSRSIDLHVISTEQTGEQAIAGVTSGLIGLGETVTWRAKHFGVWQQLTTIITEFDPPNHFTDEMVKGVFKSICHEHHFEAIKGITLMKDIFIYEVPFGLAGVIFNKLILKRYMARLLATRNKVIKTIAESNEWEKVLAV</sequence>
<dbReference type="RefSeq" id="WP_114005126.1">
    <property type="nucleotide sequence ID" value="NZ_QGDC01000005.1"/>
</dbReference>
<evidence type="ECO:0000313" key="2">
    <source>
        <dbReference type="Proteomes" id="UP000253209"/>
    </source>
</evidence>
<dbReference type="InterPro" id="IPR023393">
    <property type="entry name" value="START-like_dom_sf"/>
</dbReference>
<evidence type="ECO:0000313" key="1">
    <source>
        <dbReference type="EMBL" id="RCH54800.1"/>
    </source>
</evidence>
<keyword evidence="1" id="KW-0132">Cell division</keyword>
<gene>
    <name evidence="1" type="ORF">DJ568_09965</name>
</gene>
<reference evidence="1 2" key="1">
    <citation type="submission" date="2018-05" db="EMBL/GenBank/DDBJ databases">
        <title>Mucilaginibacter hurinus sp. nov., isolated from briquette warehouse soil.</title>
        <authorList>
            <person name="Choi L."/>
        </authorList>
    </citation>
    <scope>NUCLEOTIDE SEQUENCE [LARGE SCALE GENOMIC DNA]</scope>
    <source>
        <strain evidence="1 2">ZR32</strain>
    </source>
</reference>
<dbReference type="Gene3D" id="3.30.530.20">
    <property type="match status" value="1"/>
</dbReference>
<comment type="caution">
    <text evidence="1">The sequence shown here is derived from an EMBL/GenBank/DDBJ whole genome shotgun (WGS) entry which is preliminary data.</text>
</comment>
<dbReference type="EMBL" id="QGDC01000005">
    <property type="protein sequence ID" value="RCH54800.1"/>
    <property type="molecule type" value="Genomic_DNA"/>
</dbReference>
<keyword evidence="1" id="KW-0131">Cell cycle</keyword>
<dbReference type="AlphaFoldDB" id="A0A367GNB2"/>
<proteinExistence type="predicted"/>
<dbReference type="Proteomes" id="UP000253209">
    <property type="component" value="Unassembled WGS sequence"/>
</dbReference>
<dbReference type="OrthoDB" id="9801773at2"/>
<dbReference type="GO" id="GO:0051301">
    <property type="term" value="P:cell division"/>
    <property type="evidence" value="ECO:0007669"/>
    <property type="project" value="UniProtKB-KW"/>
</dbReference>
<organism evidence="1 2">
    <name type="scientific">Mucilaginibacter hurinus</name>
    <dbReference type="NCBI Taxonomy" id="2201324"/>
    <lineage>
        <taxon>Bacteria</taxon>
        <taxon>Pseudomonadati</taxon>
        <taxon>Bacteroidota</taxon>
        <taxon>Sphingobacteriia</taxon>
        <taxon>Sphingobacteriales</taxon>
        <taxon>Sphingobacteriaceae</taxon>
        <taxon>Mucilaginibacter</taxon>
    </lineage>
</organism>
<dbReference type="SUPFAM" id="SSF55961">
    <property type="entry name" value="Bet v1-like"/>
    <property type="match status" value="1"/>
</dbReference>
<dbReference type="CDD" id="cd07820">
    <property type="entry name" value="SRPBCC_3"/>
    <property type="match status" value="1"/>
</dbReference>
<protein>
    <submittedName>
        <fullName evidence="1">Cell division protein</fullName>
    </submittedName>
</protein>
<keyword evidence="2" id="KW-1185">Reference proteome</keyword>